<name>A0A2T9YQH0_9FUNG</name>
<dbReference type="Gene3D" id="3.40.50.150">
    <property type="entry name" value="Vaccinia Virus protein VP39"/>
    <property type="match status" value="1"/>
</dbReference>
<dbReference type="InterPro" id="IPR029063">
    <property type="entry name" value="SAM-dependent_MTases_sf"/>
</dbReference>
<dbReference type="PANTHER" id="PTHR18895">
    <property type="entry name" value="HEMK METHYLTRANSFERASE"/>
    <property type="match status" value="1"/>
</dbReference>
<dbReference type="InterPro" id="IPR002052">
    <property type="entry name" value="DNA_methylase_N6_adenine_CS"/>
</dbReference>
<dbReference type="GO" id="GO:0005739">
    <property type="term" value="C:mitochondrion"/>
    <property type="evidence" value="ECO:0007669"/>
    <property type="project" value="TreeGrafter"/>
</dbReference>
<dbReference type="PROSITE" id="PS00092">
    <property type="entry name" value="N6_MTASE"/>
    <property type="match status" value="1"/>
</dbReference>
<dbReference type="InterPro" id="IPR050320">
    <property type="entry name" value="N5-glutamine_MTase"/>
</dbReference>
<dbReference type="OrthoDB" id="269872at2759"/>
<dbReference type="PANTHER" id="PTHR18895:SF74">
    <property type="entry name" value="MTRF1L RELEASE FACTOR GLUTAMINE METHYLTRANSFERASE"/>
    <property type="match status" value="1"/>
</dbReference>
<dbReference type="NCBIfam" id="TIGR00536">
    <property type="entry name" value="hemK_fam"/>
    <property type="match status" value="1"/>
</dbReference>
<dbReference type="Proteomes" id="UP000245383">
    <property type="component" value="Unassembled WGS sequence"/>
</dbReference>
<dbReference type="InterPro" id="IPR025714">
    <property type="entry name" value="Methyltranfer_dom"/>
</dbReference>
<reference evidence="5 6" key="1">
    <citation type="journal article" date="2018" name="MBio">
        <title>Comparative Genomics Reveals the Core Gene Toolbox for the Fungus-Insect Symbiosis.</title>
        <authorList>
            <person name="Wang Y."/>
            <person name="Stata M."/>
            <person name="Wang W."/>
            <person name="Stajich J.E."/>
            <person name="White M.M."/>
            <person name="Moncalvo J.M."/>
        </authorList>
    </citation>
    <scope>NUCLEOTIDE SEQUENCE [LARGE SCALE GENOMIC DNA]</scope>
    <source>
        <strain evidence="5 6">SWE-8-4</strain>
    </source>
</reference>
<accession>A0A2T9YQH0</accession>
<keyword evidence="3" id="KW-0949">S-adenosyl-L-methionine</keyword>
<proteinExistence type="predicted"/>
<keyword evidence="1" id="KW-0489">Methyltransferase</keyword>
<gene>
    <name evidence="5" type="ORF">BB561_002479</name>
</gene>
<keyword evidence="2" id="KW-0808">Transferase</keyword>
<dbReference type="InterPro" id="IPR004556">
    <property type="entry name" value="HemK-like"/>
</dbReference>
<feature type="domain" description="Methyltransferase" evidence="4">
    <location>
        <begin position="310"/>
        <end position="403"/>
    </location>
</feature>
<dbReference type="GO" id="GO:0003676">
    <property type="term" value="F:nucleic acid binding"/>
    <property type="evidence" value="ECO:0007669"/>
    <property type="project" value="InterPro"/>
</dbReference>
<dbReference type="AlphaFoldDB" id="A0A2T9YQH0"/>
<dbReference type="GO" id="GO:0008276">
    <property type="term" value="F:protein methyltransferase activity"/>
    <property type="evidence" value="ECO:0007669"/>
    <property type="project" value="InterPro"/>
</dbReference>
<dbReference type="CDD" id="cd02440">
    <property type="entry name" value="AdoMet_MTases"/>
    <property type="match status" value="1"/>
</dbReference>
<dbReference type="STRING" id="133385.A0A2T9YQH0"/>
<evidence type="ECO:0000256" key="3">
    <source>
        <dbReference type="ARBA" id="ARBA00022691"/>
    </source>
</evidence>
<protein>
    <recommendedName>
        <fullName evidence="4">Methyltransferase domain-containing protein</fullName>
    </recommendedName>
</protein>
<organism evidence="5 6">
    <name type="scientific">Smittium simulii</name>
    <dbReference type="NCBI Taxonomy" id="133385"/>
    <lineage>
        <taxon>Eukaryota</taxon>
        <taxon>Fungi</taxon>
        <taxon>Fungi incertae sedis</taxon>
        <taxon>Zoopagomycota</taxon>
        <taxon>Kickxellomycotina</taxon>
        <taxon>Harpellomycetes</taxon>
        <taxon>Harpellales</taxon>
        <taxon>Legeriomycetaceae</taxon>
        <taxon>Smittium</taxon>
    </lineage>
</organism>
<dbReference type="Pfam" id="PF13847">
    <property type="entry name" value="Methyltransf_31"/>
    <property type="match status" value="1"/>
</dbReference>
<dbReference type="GO" id="GO:0032259">
    <property type="term" value="P:methylation"/>
    <property type="evidence" value="ECO:0007669"/>
    <property type="project" value="UniProtKB-KW"/>
</dbReference>
<evidence type="ECO:0000256" key="2">
    <source>
        <dbReference type="ARBA" id="ARBA00022679"/>
    </source>
</evidence>
<evidence type="ECO:0000256" key="1">
    <source>
        <dbReference type="ARBA" id="ARBA00022603"/>
    </source>
</evidence>
<comment type="caution">
    <text evidence="5">The sequence shown here is derived from an EMBL/GenBank/DDBJ whole genome shotgun (WGS) entry which is preliminary data.</text>
</comment>
<sequence length="532" mass="60335">MPIHAIQAARSEHFNSLDSHTYNLDKPPILSNKAALELVKQVKNQKPFIKMKKAQKSSKAENNPLVARILIKRLAKGDKSIPEASRLYFKVHLKNISDSVSIDPIHVFVSMNSIIGKALDTWALLFGLKDASNMAIFPQGSDLPLTRSATFSAEIKNCQSLANFGDIFITSEVVPYLQMRLSKHLADSEQASSEFRWLAQHVKTIFNPQNILSRPKIHSNFTQTKSNFRNHILYSKQLNWLGQAIKQRTLFAKPLQYILGTQPFNNLEILVAKPTLIPRWETEEWSTKLANVIVHNIKSRLLDSNPPPHKPFRILDLCTGSGCIALNLAQVLSENNISIEITGIDISNKAIKLANRNKFYNLERFKTPHVASNITFLCMDIYSLLSKKPNSVLENEYDLIVSNPPYISTSDYFTQLDKDVKNWEDIRALVPNVQHRSLSINPHGISNKFSTPSTEGLEMLMFLLKLYEYMISTKKISNPISFLSVPKLVLEIGDSIQAQKLCEAAKKSEILRSHKIEIWHDLANKPRTVVLY</sequence>
<keyword evidence="6" id="KW-1185">Reference proteome</keyword>
<dbReference type="EMBL" id="MBFR01000086">
    <property type="protein sequence ID" value="PVU94541.1"/>
    <property type="molecule type" value="Genomic_DNA"/>
</dbReference>
<evidence type="ECO:0000313" key="5">
    <source>
        <dbReference type="EMBL" id="PVU94541.1"/>
    </source>
</evidence>
<evidence type="ECO:0000313" key="6">
    <source>
        <dbReference type="Proteomes" id="UP000245383"/>
    </source>
</evidence>
<dbReference type="SUPFAM" id="SSF53335">
    <property type="entry name" value="S-adenosyl-L-methionine-dependent methyltransferases"/>
    <property type="match status" value="1"/>
</dbReference>
<evidence type="ECO:0000259" key="4">
    <source>
        <dbReference type="Pfam" id="PF13847"/>
    </source>
</evidence>